<evidence type="ECO:0000256" key="4">
    <source>
        <dbReference type="SAM" id="MobiDB-lite"/>
    </source>
</evidence>
<evidence type="ECO:0000256" key="2">
    <source>
        <dbReference type="ARBA" id="ARBA00022737"/>
    </source>
</evidence>
<dbReference type="SUPFAM" id="SSF50978">
    <property type="entry name" value="WD40 repeat-like"/>
    <property type="match status" value="1"/>
</dbReference>
<dbReference type="Proteomes" id="UP000053424">
    <property type="component" value="Unassembled WGS sequence"/>
</dbReference>
<dbReference type="PROSITE" id="PS00678">
    <property type="entry name" value="WD_REPEATS_1"/>
    <property type="match status" value="1"/>
</dbReference>
<dbReference type="PANTHER" id="PTHR19857">
    <property type="entry name" value="MITOCHONDRIAL DIVISION PROTEIN 1-RELATED"/>
    <property type="match status" value="1"/>
</dbReference>
<organism evidence="5 6">
    <name type="scientific">Hebeloma cylindrosporum</name>
    <dbReference type="NCBI Taxonomy" id="76867"/>
    <lineage>
        <taxon>Eukaryota</taxon>
        <taxon>Fungi</taxon>
        <taxon>Dikarya</taxon>
        <taxon>Basidiomycota</taxon>
        <taxon>Agaricomycotina</taxon>
        <taxon>Agaricomycetes</taxon>
        <taxon>Agaricomycetidae</taxon>
        <taxon>Agaricales</taxon>
        <taxon>Agaricineae</taxon>
        <taxon>Hymenogastraceae</taxon>
        <taxon>Hebeloma</taxon>
    </lineage>
</organism>
<gene>
    <name evidence="5" type="ORF">M413DRAFT_32744</name>
</gene>
<keyword evidence="6" id="KW-1185">Reference proteome</keyword>
<dbReference type="Gene3D" id="2.130.10.10">
    <property type="entry name" value="YVTN repeat-like/Quinoprotein amine dehydrogenase"/>
    <property type="match status" value="2"/>
</dbReference>
<dbReference type="Pfam" id="PF00400">
    <property type="entry name" value="WD40"/>
    <property type="match status" value="1"/>
</dbReference>
<dbReference type="PROSITE" id="PS50294">
    <property type="entry name" value="WD_REPEATS_REGION"/>
    <property type="match status" value="1"/>
</dbReference>
<keyword evidence="2" id="KW-0677">Repeat</keyword>
<dbReference type="HOGENOM" id="CLU_042559_2_0_1"/>
<dbReference type="PROSITE" id="PS50082">
    <property type="entry name" value="WD_REPEATS_2"/>
    <property type="match status" value="1"/>
</dbReference>
<dbReference type="InterPro" id="IPR036322">
    <property type="entry name" value="WD40_repeat_dom_sf"/>
</dbReference>
<dbReference type="InterPro" id="IPR051179">
    <property type="entry name" value="WD_repeat_multifunction"/>
</dbReference>
<sequence>MSLQQFWDQILCPKERYRLTGTLIGHRAPINCLIFLEYGVLASGGDDETVRIWDLNTEKMIQTFDDPGNRWGQITCMVASDAGGTMLFCGTGRGQVVIFKRSKRKNDFHKTSATQVFDADSVESIAYDPVNRRLACTSHNGKIKLNQFEREGNLEKLWICDSPGGSIPRVVLFGGEGKEVKVYCLETGELVVRDCETATKIKSHRLQSPIGNLDVFEKNNSLVIDNMTSGYDLYPIDRTSPTRTFEIPNSRRYVKMVKFAEKGAVIVGGSDHGCVYVFNISNSDPIQVLYHEKADSMIQAIATTSSNVENMIASGSSDGRFDICLWRKPSKQAAARAGGAWQMLWELVQATAVVLIVSLLYMGWATWAPIVAKGLESVPNIVQDGIRGPQERIPHTQRRKYSTEPPAVSEIGRGRVEMSHRAVLRAASEVGQRGMEELQNAGVKRQPRQLKDREHDEPANTIWKGLQVHDEIKDFQASTLLAEVESTVDEV</sequence>
<dbReference type="PANTHER" id="PTHR19857:SF21">
    <property type="entry name" value="ANAPHASE-PROMOTING COMPLEX SUBUNIT 4 WD40 DOMAIN-CONTAINING PROTEIN"/>
    <property type="match status" value="1"/>
</dbReference>
<feature type="region of interest" description="Disordered" evidence="4">
    <location>
        <begin position="438"/>
        <end position="457"/>
    </location>
</feature>
<dbReference type="SMART" id="SM00320">
    <property type="entry name" value="WD40"/>
    <property type="match status" value="5"/>
</dbReference>
<name>A0A0C3BUU0_HEBCY</name>
<reference evidence="5 6" key="1">
    <citation type="submission" date="2014-04" db="EMBL/GenBank/DDBJ databases">
        <authorList>
            <consortium name="DOE Joint Genome Institute"/>
            <person name="Kuo A."/>
            <person name="Gay G."/>
            <person name="Dore J."/>
            <person name="Kohler A."/>
            <person name="Nagy L.G."/>
            <person name="Floudas D."/>
            <person name="Copeland A."/>
            <person name="Barry K.W."/>
            <person name="Cichocki N."/>
            <person name="Veneault-Fourrey C."/>
            <person name="LaButti K."/>
            <person name="Lindquist E.A."/>
            <person name="Lipzen A."/>
            <person name="Lundell T."/>
            <person name="Morin E."/>
            <person name="Murat C."/>
            <person name="Sun H."/>
            <person name="Tunlid A."/>
            <person name="Henrissat B."/>
            <person name="Grigoriev I.V."/>
            <person name="Hibbett D.S."/>
            <person name="Martin F."/>
            <person name="Nordberg H.P."/>
            <person name="Cantor M.N."/>
            <person name="Hua S.X."/>
        </authorList>
    </citation>
    <scope>NUCLEOTIDE SEQUENCE [LARGE SCALE GENOMIC DNA]</scope>
    <source>
        <strain evidence="6">h7</strain>
    </source>
</reference>
<evidence type="ECO:0000256" key="1">
    <source>
        <dbReference type="ARBA" id="ARBA00022574"/>
    </source>
</evidence>
<dbReference type="InterPro" id="IPR019775">
    <property type="entry name" value="WD40_repeat_CS"/>
</dbReference>
<dbReference type="InterPro" id="IPR001680">
    <property type="entry name" value="WD40_rpt"/>
</dbReference>
<keyword evidence="1 3" id="KW-0853">WD repeat</keyword>
<dbReference type="AlphaFoldDB" id="A0A0C3BUU0"/>
<dbReference type="InterPro" id="IPR015943">
    <property type="entry name" value="WD40/YVTN_repeat-like_dom_sf"/>
</dbReference>
<protein>
    <submittedName>
        <fullName evidence="5">Uncharacterized protein</fullName>
    </submittedName>
</protein>
<dbReference type="EMBL" id="KN831830">
    <property type="protein sequence ID" value="KIM35121.1"/>
    <property type="molecule type" value="Genomic_DNA"/>
</dbReference>
<evidence type="ECO:0000313" key="6">
    <source>
        <dbReference type="Proteomes" id="UP000053424"/>
    </source>
</evidence>
<evidence type="ECO:0000313" key="5">
    <source>
        <dbReference type="EMBL" id="KIM35121.1"/>
    </source>
</evidence>
<dbReference type="STRING" id="686832.A0A0C3BUU0"/>
<reference evidence="6" key="2">
    <citation type="submission" date="2015-01" db="EMBL/GenBank/DDBJ databases">
        <title>Evolutionary Origins and Diversification of the Mycorrhizal Mutualists.</title>
        <authorList>
            <consortium name="DOE Joint Genome Institute"/>
            <consortium name="Mycorrhizal Genomics Consortium"/>
            <person name="Kohler A."/>
            <person name="Kuo A."/>
            <person name="Nagy L.G."/>
            <person name="Floudas D."/>
            <person name="Copeland A."/>
            <person name="Barry K.W."/>
            <person name="Cichocki N."/>
            <person name="Veneault-Fourrey C."/>
            <person name="LaButti K."/>
            <person name="Lindquist E.A."/>
            <person name="Lipzen A."/>
            <person name="Lundell T."/>
            <person name="Morin E."/>
            <person name="Murat C."/>
            <person name="Riley R."/>
            <person name="Ohm R."/>
            <person name="Sun H."/>
            <person name="Tunlid A."/>
            <person name="Henrissat B."/>
            <person name="Grigoriev I.V."/>
            <person name="Hibbett D.S."/>
            <person name="Martin F."/>
        </authorList>
    </citation>
    <scope>NUCLEOTIDE SEQUENCE [LARGE SCALE GENOMIC DNA]</scope>
    <source>
        <strain evidence="6">h7</strain>
    </source>
</reference>
<dbReference type="OrthoDB" id="2654453at2759"/>
<proteinExistence type="predicted"/>
<accession>A0A0C3BUU0</accession>
<feature type="repeat" description="WD" evidence="3">
    <location>
        <begin position="23"/>
        <end position="63"/>
    </location>
</feature>
<evidence type="ECO:0000256" key="3">
    <source>
        <dbReference type="PROSITE-ProRule" id="PRU00221"/>
    </source>
</evidence>